<dbReference type="EMBL" id="QUSY01000079">
    <property type="protein sequence ID" value="RHY33361.1"/>
    <property type="molecule type" value="Genomic_DNA"/>
</dbReference>
<comment type="caution">
    <text evidence="1">The sequence shown here is derived from an EMBL/GenBank/DDBJ whole genome shotgun (WGS) entry which is preliminary data.</text>
</comment>
<dbReference type="AlphaFoldDB" id="A0A418B5F9"/>
<sequence>MQAADEPFAYDDLATSSDEAVQKALHAVLLKRKQYQAKAAKQHQKELDIQARSVERAVSMANIGALNEATGKNAPDLRSETSAPIATTPTLKSFQDFYPHPTPIRTNMAHQAIDSAPNAAATTSSTSPAVVKPPPNTPVPALATNTLLPPTPNVGAATFVGLVVVTTSFKHTPPLPDGIRAAATTLHTVLCDPALGGFLNQACKLLVNPSLIEFQSELATFETAVDVQSTFFLIIVVRFLYSIPSQRKLLAFDVCHVQNVLAVTKDDAPPAAIKGRIHEDFARKLLTRLRDLQTQRDVADAKANHLPIKSLPAMHLPVFVLEACHARSQVAVQVDAERQNAFFLRRFIDAFRGAAASPGRRDQFKNWIEDDAKFPYLHARDVVQYVTAAVEFDAYVASARAKKAIEAKDLLTVQFDEAASVREINQTPQLHCDAPDLDFCLGKVPRTTHLHQIRSIHSPGAM</sequence>
<keyword evidence="2" id="KW-1185">Reference proteome</keyword>
<evidence type="ECO:0000313" key="2">
    <source>
        <dbReference type="Proteomes" id="UP000285060"/>
    </source>
</evidence>
<reference evidence="1 2" key="1">
    <citation type="submission" date="2018-08" db="EMBL/GenBank/DDBJ databases">
        <title>Aphanomyces genome sequencing and annotation.</title>
        <authorList>
            <person name="Minardi D."/>
            <person name="Oidtmann B."/>
            <person name="Van Der Giezen M."/>
            <person name="Studholme D.J."/>
        </authorList>
    </citation>
    <scope>NUCLEOTIDE SEQUENCE [LARGE SCALE GENOMIC DNA]</scope>
    <source>
        <strain evidence="1 2">NJM0002</strain>
    </source>
</reference>
<gene>
    <name evidence="1" type="ORF">DYB32_001694</name>
</gene>
<dbReference type="VEuPathDB" id="FungiDB:H310_08221"/>
<accession>A0A418B5F9</accession>
<protein>
    <submittedName>
        <fullName evidence="1">Uncharacterized protein</fullName>
    </submittedName>
</protein>
<organism evidence="1 2">
    <name type="scientific">Aphanomyces invadans</name>
    <dbReference type="NCBI Taxonomy" id="157072"/>
    <lineage>
        <taxon>Eukaryota</taxon>
        <taxon>Sar</taxon>
        <taxon>Stramenopiles</taxon>
        <taxon>Oomycota</taxon>
        <taxon>Saprolegniomycetes</taxon>
        <taxon>Saprolegniales</taxon>
        <taxon>Verrucalvaceae</taxon>
        <taxon>Aphanomyces</taxon>
    </lineage>
</organism>
<proteinExistence type="predicted"/>
<evidence type="ECO:0000313" key="1">
    <source>
        <dbReference type="EMBL" id="RHY33361.1"/>
    </source>
</evidence>
<dbReference type="Proteomes" id="UP000285060">
    <property type="component" value="Unassembled WGS sequence"/>
</dbReference>
<name>A0A418B5F9_9STRA</name>